<keyword evidence="2" id="KW-1185">Reference proteome</keyword>
<dbReference type="CDD" id="cd17020">
    <property type="entry name" value="T3SC_IA_ShcM-like"/>
    <property type="match status" value="1"/>
</dbReference>
<proteinExistence type="predicted"/>
<protein>
    <submittedName>
        <fullName evidence="1">Molecular chaperone Tir</fullName>
    </submittedName>
</protein>
<sequence>MPSAPFCLLIDQLCQLSRLPDAKALYERTALNIDGVDISLVERQGAASEIIIHCDLGALPTRRRDEVLCRLLEINFNLFTGSASPVCTVNPQTGRATLAAVAPLPGLGAIGLLELLGQLADMANAWRQGYFLEGTPARANLQRGVAR</sequence>
<dbReference type="SUPFAM" id="SSF69635">
    <property type="entry name" value="Type III secretory system chaperone-like"/>
    <property type="match status" value="1"/>
</dbReference>
<name>A0ABX0YCI3_9PSED</name>
<evidence type="ECO:0000313" key="2">
    <source>
        <dbReference type="Proteomes" id="UP000746535"/>
    </source>
</evidence>
<dbReference type="Pfam" id="PF05932">
    <property type="entry name" value="CesT"/>
    <property type="match status" value="1"/>
</dbReference>
<dbReference type="InterPro" id="IPR010261">
    <property type="entry name" value="Tir_chaperone"/>
</dbReference>
<dbReference type="EMBL" id="JAAVJI010000004">
    <property type="protein sequence ID" value="NJP01066.1"/>
    <property type="molecule type" value="Genomic_DNA"/>
</dbReference>
<reference evidence="1 2" key="1">
    <citation type="submission" date="2020-03" db="EMBL/GenBank/DDBJ databases">
        <authorList>
            <person name="Wang L."/>
            <person name="He N."/>
            <person name="Li Y."/>
            <person name="Fang Y."/>
            <person name="Zhang F."/>
        </authorList>
    </citation>
    <scope>NUCLEOTIDE SEQUENCE [LARGE SCALE GENOMIC DNA]</scope>
    <source>
        <strain evidence="2">hsmgli-8</strain>
    </source>
</reference>
<dbReference type="Gene3D" id="3.30.1460.10">
    <property type="match status" value="1"/>
</dbReference>
<organism evidence="1 2">
    <name type="scientific">Pseudomonas quercus</name>
    <dbReference type="NCBI Taxonomy" id="2722792"/>
    <lineage>
        <taxon>Bacteria</taxon>
        <taxon>Pseudomonadati</taxon>
        <taxon>Pseudomonadota</taxon>
        <taxon>Gammaproteobacteria</taxon>
        <taxon>Pseudomonadales</taxon>
        <taxon>Pseudomonadaceae</taxon>
        <taxon>Pseudomonas</taxon>
    </lineage>
</organism>
<accession>A0ABX0YCI3</accession>
<evidence type="ECO:0000313" key="1">
    <source>
        <dbReference type="EMBL" id="NJP01066.1"/>
    </source>
</evidence>
<dbReference type="RefSeq" id="WP_168083641.1">
    <property type="nucleotide sequence ID" value="NZ_JAAVJI010000004.1"/>
</dbReference>
<gene>
    <name evidence="1" type="ORF">HBH25_09325</name>
</gene>
<comment type="caution">
    <text evidence="1">The sequence shown here is derived from an EMBL/GenBank/DDBJ whole genome shotgun (WGS) entry which is preliminary data.</text>
</comment>
<dbReference type="Proteomes" id="UP000746535">
    <property type="component" value="Unassembled WGS sequence"/>
</dbReference>